<dbReference type="GO" id="GO:0016989">
    <property type="term" value="F:sigma factor antagonist activity"/>
    <property type="evidence" value="ECO:0007669"/>
    <property type="project" value="TreeGrafter"/>
</dbReference>
<gene>
    <name evidence="4" type="ORF">NC99_07880</name>
</gene>
<dbReference type="OrthoDB" id="676789at2"/>
<keyword evidence="1" id="KW-1133">Transmembrane helix</keyword>
<dbReference type="AlphaFoldDB" id="A0A0L8VD74"/>
<dbReference type="PIRSF" id="PIRSF018266">
    <property type="entry name" value="FecR"/>
    <property type="match status" value="1"/>
</dbReference>
<dbReference type="RefSeq" id="WP_053179933.1">
    <property type="nucleotide sequence ID" value="NZ_LGIA01000029.1"/>
</dbReference>
<dbReference type="Gene3D" id="3.55.50.30">
    <property type="match status" value="1"/>
</dbReference>
<dbReference type="EMBL" id="LGIA01000029">
    <property type="protein sequence ID" value="KOH46396.1"/>
    <property type="molecule type" value="Genomic_DNA"/>
</dbReference>
<keyword evidence="5" id="KW-1185">Reference proteome</keyword>
<sequence>MKKYFENYLRNRCSGKDFESFIELFVDKKNQPVLEQQMKENWEETSQGGATPDLSSTLHKIHFEINSQEKSTGKSPYFLTYLTRIAAILLLPLAVAFFFQWQKSGQPDEMLQTVSTPLASKTSFVLPDGSKVWLNSGSSIRFPQEFDGDERLVELTGEAYFDVQKSEQPFRVKTAHFTVDVLGTAFNVLAYDNEIPAVTLERGKVTLHTKSKKQATLLPGQQAVVDTIGHEIALTEVETKLFSSWIDNQLILKDEPLGEVVARLERWYNIEINVIDQSLMEKRMTASIEFESIREVMELMELTLSIHYEYDKDQRKLNISKANN</sequence>
<organism evidence="4 5">
    <name type="scientific">Sunxiuqinia dokdonensis</name>
    <dbReference type="NCBI Taxonomy" id="1409788"/>
    <lineage>
        <taxon>Bacteria</taxon>
        <taxon>Pseudomonadati</taxon>
        <taxon>Bacteroidota</taxon>
        <taxon>Bacteroidia</taxon>
        <taxon>Marinilabiliales</taxon>
        <taxon>Prolixibacteraceae</taxon>
        <taxon>Sunxiuqinia</taxon>
    </lineage>
</organism>
<feature type="domain" description="FecR protein" evidence="2">
    <location>
        <begin position="113"/>
        <end position="205"/>
    </location>
</feature>
<evidence type="ECO:0008006" key="6">
    <source>
        <dbReference type="Google" id="ProtNLM"/>
    </source>
</evidence>
<dbReference type="Proteomes" id="UP000036958">
    <property type="component" value="Unassembled WGS sequence"/>
</dbReference>
<dbReference type="Pfam" id="PF04773">
    <property type="entry name" value="FecR"/>
    <property type="match status" value="1"/>
</dbReference>
<evidence type="ECO:0000313" key="4">
    <source>
        <dbReference type="EMBL" id="KOH46396.1"/>
    </source>
</evidence>
<keyword evidence="1" id="KW-0812">Transmembrane</keyword>
<feature type="domain" description="Protein FecR C-terminal" evidence="3">
    <location>
        <begin position="250"/>
        <end position="313"/>
    </location>
</feature>
<name>A0A0L8VD74_9BACT</name>
<dbReference type="PANTHER" id="PTHR30273:SF2">
    <property type="entry name" value="PROTEIN FECR"/>
    <property type="match status" value="1"/>
</dbReference>
<dbReference type="Gene3D" id="2.60.120.1440">
    <property type="match status" value="1"/>
</dbReference>
<protein>
    <recommendedName>
        <fullName evidence="6">FecR protein domain-containing protein</fullName>
    </recommendedName>
</protein>
<evidence type="ECO:0000313" key="5">
    <source>
        <dbReference type="Proteomes" id="UP000036958"/>
    </source>
</evidence>
<dbReference type="STRING" id="1409788.NC99_07880"/>
<dbReference type="PANTHER" id="PTHR30273">
    <property type="entry name" value="PERIPLASMIC SIGNAL SENSOR AND SIGMA FACTOR ACTIVATOR FECR-RELATED"/>
    <property type="match status" value="1"/>
</dbReference>
<dbReference type="InterPro" id="IPR006860">
    <property type="entry name" value="FecR"/>
</dbReference>
<proteinExistence type="predicted"/>
<keyword evidence="1" id="KW-0472">Membrane</keyword>
<accession>A0A0L8VD74</accession>
<dbReference type="PATRIC" id="fig|1409788.3.peg.804"/>
<evidence type="ECO:0000259" key="2">
    <source>
        <dbReference type="Pfam" id="PF04773"/>
    </source>
</evidence>
<comment type="caution">
    <text evidence="4">The sequence shown here is derived from an EMBL/GenBank/DDBJ whole genome shotgun (WGS) entry which is preliminary data.</text>
</comment>
<dbReference type="Pfam" id="PF16344">
    <property type="entry name" value="FecR_C"/>
    <property type="match status" value="1"/>
</dbReference>
<feature type="transmembrane region" description="Helical" evidence="1">
    <location>
        <begin position="78"/>
        <end position="101"/>
    </location>
</feature>
<dbReference type="InterPro" id="IPR032508">
    <property type="entry name" value="FecR_C"/>
</dbReference>
<reference evidence="5" key="1">
    <citation type="submission" date="2015-07" db="EMBL/GenBank/DDBJ databases">
        <title>Genome sequencing of Sunxiuqinia dokdonensis strain SK.</title>
        <authorList>
            <person name="Ahn S."/>
            <person name="Kim B.-C."/>
        </authorList>
    </citation>
    <scope>NUCLEOTIDE SEQUENCE [LARGE SCALE GENOMIC DNA]</scope>
    <source>
        <strain evidence="5">SK</strain>
    </source>
</reference>
<evidence type="ECO:0000259" key="3">
    <source>
        <dbReference type="Pfam" id="PF16344"/>
    </source>
</evidence>
<evidence type="ECO:0000256" key="1">
    <source>
        <dbReference type="SAM" id="Phobius"/>
    </source>
</evidence>
<dbReference type="InterPro" id="IPR012373">
    <property type="entry name" value="Ferrdict_sens_TM"/>
</dbReference>